<gene>
    <name evidence="1" type="ORF">MANES_01G070100</name>
</gene>
<name>A0A2C9WIF7_MANES</name>
<dbReference type="EMBL" id="CM004387">
    <property type="protein sequence ID" value="OAY59910.1"/>
    <property type="molecule type" value="Genomic_DNA"/>
</dbReference>
<evidence type="ECO:0000313" key="1">
    <source>
        <dbReference type="EMBL" id="OAY59910.1"/>
    </source>
</evidence>
<proteinExistence type="predicted"/>
<accession>A0A2C9WIF7</accession>
<dbReference type="AlphaFoldDB" id="A0A2C9WIF7"/>
<sequence>MSQVHSSFTFHGQFLMDWRATFNKIPQTRKLHNQHFSQ</sequence>
<reference evidence="1" key="1">
    <citation type="submission" date="2016-02" db="EMBL/GenBank/DDBJ databases">
        <title>WGS assembly of Manihot esculenta.</title>
        <authorList>
            <person name="Bredeson J.V."/>
            <person name="Prochnik S.E."/>
            <person name="Lyons J.B."/>
            <person name="Schmutz J."/>
            <person name="Grimwood J."/>
            <person name="Vrebalov J."/>
            <person name="Bart R.S."/>
            <person name="Amuge T."/>
            <person name="Ferguson M.E."/>
            <person name="Green R."/>
            <person name="Putnam N."/>
            <person name="Stites J."/>
            <person name="Rounsley S."/>
            <person name="Rokhsar D.S."/>
        </authorList>
    </citation>
    <scope>NUCLEOTIDE SEQUENCE [LARGE SCALE GENOMIC DNA]</scope>
    <source>
        <tissue evidence="1">Leaf</tissue>
    </source>
</reference>
<protein>
    <submittedName>
        <fullName evidence="1">Uncharacterized protein</fullName>
    </submittedName>
</protein>
<organism evidence="1">
    <name type="scientific">Manihot esculenta</name>
    <name type="common">Cassava</name>
    <name type="synonym">Jatropha manihot</name>
    <dbReference type="NCBI Taxonomy" id="3983"/>
    <lineage>
        <taxon>Eukaryota</taxon>
        <taxon>Viridiplantae</taxon>
        <taxon>Streptophyta</taxon>
        <taxon>Embryophyta</taxon>
        <taxon>Tracheophyta</taxon>
        <taxon>Spermatophyta</taxon>
        <taxon>Magnoliopsida</taxon>
        <taxon>eudicotyledons</taxon>
        <taxon>Gunneridae</taxon>
        <taxon>Pentapetalae</taxon>
        <taxon>rosids</taxon>
        <taxon>fabids</taxon>
        <taxon>Malpighiales</taxon>
        <taxon>Euphorbiaceae</taxon>
        <taxon>Crotonoideae</taxon>
        <taxon>Manihoteae</taxon>
        <taxon>Manihot</taxon>
    </lineage>
</organism>